<sequence length="58" mass="6066">MESPETYAIVDNGIVTNLISLCDSNASDFPNAVCVDGRPVAIGDTYSAGVFYHEGVAV</sequence>
<name>A0A644VRN1_9ZZZZ</name>
<dbReference type="EMBL" id="VSSQ01000412">
    <property type="protein sequence ID" value="MPL94028.1"/>
    <property type="molecule type" value="Genomic_DNA"/>
</dbReference>
<protein>
    <submittedName>
        <fullName evidence="1">Uncharacterized protein</fullName>
    </submittedName>
</protein>
<accession>A0A644VRN1</accession>
<comment type="caution">
    <text evidence="1">The sequence shown here is derived from an EMBL/GenBank/DDBJ whole genome shotgun (WGS) entry which is preliminary data.</text>
</comment>
<organism evidence="1">
    <name type="scientific">bioreactor metagenome</name>
    <dbReference type="NCBI Taxonomy" id="1076179"/>
    <lineage>
        <taxon>unclassified sequences</taxon>
        <taxon>metagenomes</taxon>
        <taxon>ecological metagenomes</taxon>
    </lineage>
</organism>
<dbReference type="AlphaFoldDB" id="A0A644VRN1"/>
<reference evidence="1" key="1">
    <citation type="submission" date="2019-08" db="EMBL/GenBank/DDBJ databases">
        <authorList>
            <person name="Kucharzyk K."/>
            <person name="Murdoch R.W."/>
            <person name="Higgins S."/>
            <person name="Loffler F."/>
        </authorList>
    </citation>
    <scope>NUCLEOTIDE SEQUENCE</scope>
</reference>
<gene>
    <name evidence="1" type="ORF">SDC9_40176</name>
</gene>
<proteinExistence type="predicted"/>
<evidence type="ECO:0000313" key="1">
    <source>
        <dbReference type="EMBL" id="MPL94028.1"/>
    </source>
</evidence>